<keyword evidence="5 8" id="KW-0418">Kinase</keyword>
<dbReference type="NCBIfam" id="TIGR00097">
    <property type="entry name" value="HMP-P_kinase"/>
    <property type="match status" value="1"/>
</dbReference>
<dbReference type="FunFam" id="3.40.1190.20:FF:000003">
    <property type="entry name" value="Phosphomethylpyrimidine kinase ThiD"/>
    <property type="match status" value="1"/>
</dbReference>
<evidence type="ECO:0000256" key="5">
    <source>
        <dbReference type="ARBA" id="ARBA00022777"/>
    </source>
</evidence>
<dbReference type="UniPathway" id="UPA00060">
    <property type="reaction ID" value="UER00138"/>
</dbReference>
<dbReference type="PANTHER" id="PTHR20858:SF17">
    <property type="entry name" value="HYDROXYMETHYLPYRIMIDINE_PHOSPHOMETHYLPYRIMIDINE KINASE THI20-RELATED"/>
    <property type="match status" value="1"/>
</dbReference>
<accession>A0A172YBY2</accession>
<evidence type="ECO:0000256" key="1">
    <source>
        <dbReference type="ARBA" id="ARBA00004948"/>
    </source>
</evidence>
<dbReference type="GO" id="GO:0008972">
    <property type="term" value="F:phosphomethylpyrimidine kinase activity"/>
    <property type="evidence" value="ECO:0007669"/>
    <property type="project" value="InterPro"/>
</dbReference>
<keyword evidence="6" id="KW-0067">ATP-binding</keyword>
<reference evidence="8 9" key="1">
    <citation type="submission" date="2016-04" db="EMBL/GenBank/DDBJ databases">
        <title>Complete Genome Sequence of Halotalea alkalilenta IHB B 13600.</title>
        <authorList>
            <person name="Swarnkar M.K."/>
            <person name="Sharma A."/>
            <person name="Kaushal K."/>
            <person name="Soni R."/>
            <person name="Rana S."/>
            <person name="Singh A.K."/>
            <person name="Gulati A."/>
        </authorList>
    </citation>
    <scope>NUCLEOTIDE SEQUENCE [LARGE SCALE GENOMIC DNA]</scope>
    <source>
        <strain evidence="8 9">IHB B 13600</strain>
    </source>
</reference>
<sequence length="266" mass="28155">MRPPHLLTIAGTDPSGGAGQMADVKTFSALGAYATSVVTAVLAQNTCGVRQILAMPIELIEAQLEAVFDDISIDAVKIGMIQDLPTARAVRRAIERYAPRFVVLDPVMVAKSGDRLVDSAGLEAVRDVLVPIADVITPNLPEAAALLGTTPPTSIEEMEAMLPRLGALGPGAVLLKGGHLIGPYSPDLLLSAEGTERLEADRIDTQNLHGTGCTLASALAALLPQRDSVSIAAREAKRYMSAALRDAGRLEVGHGRGPVHHFHRWW</sequence>
<name>A0A172YBY2_9GAMM</name>
<dbReference type="InterPro" id="IPR004399">
    <property type="entry name" value="HMP/HMP-P_kinase_dom"/>
</dbReference>
<evidence type="ECO:0000313" key="9">
    <source>
        <dbReference type="Proteomes" id="UP000077875"/>
    </source>
</evidence>
<dbReference type="Pfam" id="PF08543">
    <property type="entry name" value="Phos_pyr_kin"/>
    <property type="match status" value="1"/>
</dbReference>
<dbReference type="STRING" id="376489.A5892_03970"/>
<dbReference type="PANTHER" id="PTHR20858">
    <property type="entry name" value="PHOSPHOMETHYLPYRIMIDINE KINASE"/>
    <property type="match status" value="1"/>
</dbReference>
<dbReference type="GO" id="GO:0005524">
    <property type="term" value="F:ATP binding"/>
    <property type="evidence" value="ECO:0007669"/>
    <property type="project" value="UniProtKB-KW"/>
</dbReference>
<dbReference type="GO" id="GO:0005829">
    <property type="term" value="C:cytosol"/>
    <property type="evidence" value="ECO:0007669"/>
    <property type="project" value="TreeGrafter"/>
</dbReference>
<dbReference type="GO" id="GO:0009228">
    <property type="term" value="P:thiamine biosynthetic process"/>
    <property type="evidence" value="ECO:0007669"/>
    <property type="project" value="InterPro"/>
</dbReference>
<dbReference type="Gene3D" id="3.40.1190.20">
    <property type="match status" value="1"/>
</dbReference>
<dbReference type="AlphaFoldDB" id="A0A172YBY2"/>
<dbReference type="InterPro" id="IPR013749">
    <property type="entry name" value="PM/HMP-P_kinase-1"/>
</dbReference>
<dbReference type="GO" id="GO:0008902">
    <property type="term" value="F:hydroxymethylpyrimidine kinase activity"/>
    <property type="evidence" value="ECO:0007669"/>
    <property type="project" value="UniProtKB-EC"/>
</dbReference>
<evidence type="ECO:0000259" key="7">
    <source>
        <dbReference type="Pfam" id="PF08543"/>
    </source>
</evidence>
<dbReference type="InterPro" id="IPR029056">
    <property type="entry name" value="Ribokinase-like"/>
</dbReference>
<evidence type="ECO:0000256" key="6">
    <source>
        <dbReference type="ARBA" id="ARBA00022840"/>
    </source>
</evidence>
<keyword evidence="3" id="KW-0808">Transferase</keyword>
<evidence type="ECO:0000256" key="4">
    <source>
        <dbReference type="ARBA" id="ARBA00022741"/>
    </source>
</evidence>
<dbReference type="EMBL" id="CP015243">
    <property type="protein sequence ID" value="ANF56728.1"/>
    <property type="molecule type" value="Genomic_DNA"/>
</dbReference>
<organism evidence="8 9">
    <name type="scientific">Halotalea alkalilenta</name>
    <dbReference type="NCBI Taxonomy" id="376489"/>
    <lineage>
        <taxon>Bacteria</taxon>
        <taxon>Pseudomonadati</taxon>
        <taxon>Pseudomonadota</taxon>
        <taxon>Gammaproteobacteria</taxon>
        <taxon>Oceanospirillales</taxon>
        <taxon>Halomonadaceae</taxon>
        <taxon>Halotalea</taxon>
    </lineage>
</organism>
<dbReference type="CDD" id="cd01169">
    <property type="entry name" value="HMPP_kinase"/>
    <property type="match status" value="1"/>
</dbReference>
<evidence type="ECO:0000256" key="3">
    <source>
        <dbReference type="ARBA" id="ARBA00022679"/>
    </source>
</evidence>
<dbReference type="EC" id="2.7.1.49" evidence="2"/>
<gene>
    <name evidence="8" type="ORF">A5892_03970</name>
</gene>
<evidence type="ECO:0000256" key="2">
    <source>
        <dbReference type="ARBA" id="ARBA00012135"/>
    </source>
</evidence>
<dbReference type="SUPFAM" id="SSF53613">
    <property type="entry name" value="Ribokinase-like"/>
    <property type="match status" value="1"/>
</dbReference>
<dbReference type="RefSeq" id="WP_064121700.1">
    <property type="nucleotide sequence ID" value="NZ_CP015243.1"/>
</dbReference>
<dbReference type="Proteomes" id="UP000077875">
    <property type="component" value="Chromosome"/>
</dbReference>
<proteinExistence type="predicted"/>
<keyword evidence="9" id="KW-1185">Reference proteome</keyword>
<dbReference type="GO" id="GO:0009229">
    <property type="term" value="P:thiamine diphosphate biosynthetic process"/>
    <property type="evidence" value="ECO:0007669"/>
    <property type="project" value="UniProtKB-UniPathway"/>
</dbReference>
<comment type="pathway">
    <text evidence="1">Cofactor biosynthesis; thiamine diphosphate biosynthesis.</text>
</comment>
<protein>
    <recommendedName>
        <fullName evidence="2">hydroxymethylpyrimidine kinase</fullName>
        <ecNumber evidence="2">2.7.1.49</ecNumber>
    </recommendedName>
</protein>
<feature type="domain" description="Pyridoxamine kinase/Phosphomethylpyrimidine kinase" evidence="7">
    <location>
        <begin position="13"/>
        <end position="260"/>
    </location>
</feature>
<evidence type="ECO:0000313" key="8">
    <source>
        <dbReference type="EMBL" id="ANF56728.1"/>
    </source>
</evidence>
<dbReference type="KEGG" id="haa:A5892_03970"/>
<keyword evidence="4" id="KW-0547">Nucleotide-binding</keyword>